<proteinExistence type="predicted"/>
<evidence type="ECO:0000259" key="3">
    <source>
        <dbReference type="PROSITE" id="PS50110"/>
    </source>
</evidence>
<dbReference type="Pfam" id="PF00072">
    <property type="entry name" value="Response_reg"/>
    <property type="match status" value="1"/>
</dbReference>
<dbReference type="InterPro" id="IPR052048">
    <property type="entry name" value="ST_Response_Regulator"/>
</dbReference>
<feature type="region of interest" description="Disordered" evidence="2">
    <location>
        <begin position="1"/>
        <end position="21"/>
    </location>
</feature>
<evidence type="ECO:0000256" key="2">
    <source>
        <dbReference type="SAM" id="MobiDB-lite"/>
    </source>
</evidence>
<dbReference type="InterPro" id="IPR001789">
    <property type="entry name" value="Sig_transdc_resp-reg_receiver"/>
</dbReference>
<dbReference type="Gene3D" id="3.40.50.2300">
    <property type="match status" value="1"/>
</dbReference>
<dbReference type="Proteomes" id="UP001500552">
    <property type="component" value="Unassembled WGS sequence"/>
</dbReference>
<protein>
    <recommendedName>
        <fullName evidence="3">Response regulatory domain-containing protein</fullName>
    </recommendedName>
</protein>
<dbReference type="SMART" id="SM00448">
    <property type="entry name" value="REC"/>
    <property type="match status" value="1"/>
</dbReference>
<keyword evidence="5" id="KW-1185">Reference proteome</keyword>
<name>A0ABP8M5J2_9BACT</name>
<dbReference type="RefSeq" id="WP_345162243.1">
    <property type="nucleotide sequence ID" value="NZ_BAABHC010000029.1"/>
</dbReference>
<organism evidence="4 5">
    <name type="scientific">Pontibacter saemangeumensis</name>
    <dbReference type="NCBI Taxonomy" id="1084525"/>
    <lineage>
        <taxon>Bacteria</taxon>
        <taxon>Pseudomonadati</taxon>
        <taxon>Bacteroidota</taxon>
        <taxon>Cytophagia</taxon>
        <taxon>Cytophagales</taxon>
        <taxon>Hymenobacteraceae</taxon>
        <taxon>Pontibacter</taxon>
    </lineage>
</organism>
<feature type="modified residue" description="4-aspartylphosphate" evidence="1">
    <location>
        <position position="74"/>
    </location>
</feature>
<feature type="compositionally biased region" description="Basic and acidic residues" evidence="2">
    <location>
        <begin position="1"/>
        <end position="14"/>
    </location>
</feature>
<dbReference type="PANTHER" id="PTHR43228">
    <property type="entry name" value="TWO-COMPONENT RESPONSE REGULATOR"/>
    <property type="match status" value="1"/>
</dbReference>
<feature type="domain" description="Response regulatory" evidence="3">
    <location>
        <begin position="23"/>
        <end position="145"/>
    </location>
</feature>
<evidence type="ECO:0000313" key="4">
    <source>
        <dbReference type="EMBL" id="GAA4442839.1"/>
    </source>
</evidence>
<evidence type="ECO:0000313" key="5">
    <source>
        <dbReference type="Proteomes" id="UP001500552"/>
    </source>
</evidence>
<dbReference type="InterPro" id="IPR011006">
    <property type="entry name" value="CheY-like_superfamily"/>
</dbReference>
<comment type="caution">
    <text evidence="4">The sequence shown here is derived from an EMBL/GenBank/DDBJ whole genome shotgun (WGS) entry which is preliminary data.</text>
</comment>
<dbReference type="EMBL" id="BAABHC010000029">
    <property type="protein sequence ID" value="GAA4442839.1"/>
    <property type="molecule type" value="Genomic_DNA"/>
</dbReference>
<dbReference type="SUPFAM" id="SSF52172">
    <property type="entry name" value="CheY-like"/>
    <property type="match status" value="1"/>
</dbReference>
<gene>
    <name evidence="4" type="ORF">GCM10023188_42990</name>
</gene>
<evidence type="ECO:0000256" key="1">
    <source>
        <dbReference type="PROSITE-ProRule" id="PRU00169"/>
    </source>
</evidence>
<accession>A0ABP8M5J2</accession>
<reference evidence="5" key="1">
    <citation type="journal article" date="2019" name="Int. J. Syst. Evol. Microbiol.">
        <title>The Global Catalogue of Microorganisms (GCM) 10K type strain sequencing project: providing services to taxonomists for standard genome sequencing and annotation.</title>
        <authorList>
            <consortium name="The Broad Institute Genomics Platform"/>
            <consortium name="The Broad Institute Genome Sequencing Center for Infectious Disease"/>
            <person name="Wu L."/>
            <person name="Ma J."/>
        </authorList>
    </citation>
    <scope>NUCLEOTIDE SEQUENCE [LARGE SCALE GENOMIC DNA]</scope>
    <source>
        <strain evidence="5">JCM 17926</strain>
    </source>
</reference>
<dbReference type="PROSITE" id="PS50110">
    <property type="entry name" value="RESPONSE_REGULATORY"/>
    <property type="match status" value="1"/>
</dbReference>
<keyword evidence="1" id="KW-0597">Phosphoprotein</keyword>
<sequence length="154" mass="17252">MNNRRTTREMEPNRSKSKPQLGRVLLIDDDSTSNFLSAFALRRTNATAQIVEAEDGREALELVAKESFNFILLDVNMPNMNGYEFLEALKQMGESTGFTPPVIVLLTTSENYLDCDRVTQNPMVKGLLTKPLTNDHIVYLTSLAQSDSKPTQPV</sequence>
<dbReference type="PANTHER" id="PTHR43228:SF1">
    <property type="entry name" value="TWO-COMPONENT RESPONSE REGULATOR ARR22"/>
    <property type="match status" value="1"/>
</dbReference>